<accession>A0AAV9TYF7</accession>
<feature type="transmembrane region" description="Helical" evidence="7">
    <location>
        <begin position="612"/>
        <end position="634"/>
    </location>
</feature>
<feature type="region of interest" description="Disordered" evidence="6">
    <location>
        <begin position="111"/>
        <end position="137"/>
    </location>
</feature>
<dbReference type="InterPro" id="IPR010619">
    <property type="entry name" value="ThrE-like_N"/>
</dbReference>
<organism evidence="10 11">
    <name type="scientific">Orbilia brochopaga</name>
    <dbReference type="NCBI Taxonomy" id="3140254"/>
    <lineage>
        <taxon>Eukaryota</taxon>
        <taxon>Fungi</taxon>
        <taxon>Dikarya</taxon>
        <taxon>Ascomycota</taxon>
        <taxon>Pezizomycotina</taxon>
        <taxon>Orbiliomycetes</taxon>
        <taxon>Orbiliales</taxon>
        <taxon>Orbiliaceae</taxon>
        <taxon>Orbilia</taxon>
    </lineage>
</organism>
<evidence type="ECO:0000259" key="9">
    <source>
        <dbReference type="Pfam" id="PF12821"/>
    </source>
</evidence>
<evidence type="ECO:0000256" key="4">
    <source>
        <dbReference type="ARBA" id="ARBA00023136"/>
    </source>
</evidence>
<dbReference type="PANTHER" id="PTHR31082">
    <property type="entry name" value="PHEROMONE-REGULATED MEMBRANE PROTEIN 10"/>
    <property type="match status" value="1"/>
</dbReference>
<dbReference type="EMBL" id="JAVHNQ010000019">
    <property type="protein sequence ID" value="KAK6329660.1"/>
    <property type="molecule type" value="Genomic_DNA"/>
</dbReference>
<gene>
    <name evidence="10" type="ORF">TWF696_003534</name>
</gene>
<feature type="transmembrane region" description="Helical" evidence="7">
    <location>
        <begin position="425"/>
        <end position="446"/>
    </location>
</feature>
<feature type="compositionally biased region" description="Basic and acidic residues" evidence="6">
    <location>
        <begin position="18"/>
        <end position="35"/>
    </location>
</feature>
<evidence type="ECO:0000256" key="7">
    <source>
        <dbReference type="SAM" id="Phobius"/>
    </source>
</evidence>
<keyword evidence="4 7" id="KW-0472">Membrane</keyword>
<evidence type="ECO:0000256" key="3">
    <source>
        <dbReference type="ARBA" id="ARBA00022989"/>
    </source>
</evidence>
<evidence type="ECO:0000313" key="10">
    <source>
        <dbReference type="EMBL" id="KAK6329660.1"/>
    </source>
</evidence>
<dbReference type="PANTHER" id="PTHR31082:SF4">
    <property type="entry name" value="PHEROMONE-REGULATED MEMBRANE PROTEIN 10"/>
    <property type="match status" value="1"/>
</dbReference>
<feature type="domain" description="Threonine/Serine exporter ThrE" evidence="9">
    <location>
        <begin position="536"/>
        <end position="682"/>
    </location>
</feature>
<evidence type="ECO:0000256" key="5">
    <source>
        <dbReference type="ARBA" id="ARBA00034125"/>
    </source>
</evidence>
<evidence type="ECO:0000313" key="11">
    <source>
        <dbReference type="Proteomes" id="UP001375240"/>
    </source>
</evidence>
<feature type="transmembrane region" description="Helical" evidence="7">
    <location>
        <begin position="492"/>
        <end position="513"/>
    </location>
</feature>
<feature type="region of interest" description="Disordered" evidence="6">
    <location>
        <begin position="1"/>
        <end position="90"/>
    </location>
</feature>
<feature type="transmembrane region" description="Helical" evidence="7">
    <location>
        <begin position="580"/>
        <end position="600"/>
    </location>
</feature>
<feature type="transmembrane region" description="Helical" evidence="7">
    <location>
        <begin position="400"/>
        <end position="418"/>
    </location>
</feature>
<comment type="subcellular location">
    <subcellularLocation>
        <location evidence="1">Membrane</location>
        <topology evidence="1">Multi-pass membrane protein</topology>
    </subcellularLocation>
</comment>
<feature type="transmembrane region" description="Helical" evidence="7">
    <location>
        <begin position="663"/>
        <end position="689"/>
    </location>
</feature>
<keyword evidence="3 7" id="KW-1133">Transmembrane helix</keyword>
<evidence type="ECO:0000256" key="1">
    <source>
        <dbReference type="ARBA" id="ARBA00004141"/>
    </source>
</evidence>
<sequence>MADNMVNATNTNSEQPGDDERTKEARSAQHVRFDLESQPDESEERTARGLQSDQSPCSPRSRGQQSDLEATATHAITQGPTPLLATDTPYIRKEQYDENATPLGMMVRDEDHESADATQVAGRPNRPQSGLETPSPEDFHNTLPAYKPGVLATLLKLAQDTGSELPTAFKRRSQSGRPAETPPSGSGAVTPKWYKPCHTGTAALLAGTSAQLADAYVGLSGGDNQPIRLAKPERAHPTGIANVLGRFGKTRGEDEIKLRFHIAHTLQKQKYLLQLCKALMLYGAPTHRLEEYLRMSASVLDVEGQFLYLPGCMLISFDDSSTHTSNMQLVRVASLLDLGKLQDVHLIYKQVVHDVISTEEGIRGIQALFDQGPRFALWLRVLVYGAASAAVGPLFSARLIDLPICFVLGTILGTLALVIAPKSTLYSNVFEIVACVIICFLARAFGSIKGGSLFCFSGIAQASIALILPGYIVLCGALELQSKNIVAGSVRLFFAIIYSLLLGFGLTVGAAIYGALDPNATSSKTCSSMMSDYHKFVFVLIFTLCLNILNQGKWKQLPVTLGISILGYTVNFFATRRFPTNVQLANALGAFAIGVCGNLYSRLAHQIAFTSIVPAIFIQVPSGLAAQGGFIAGLDSADSLTNKTVTTNIETLQNQLNSTMANVALGMIQVGIGISVGLFFAAIAVYPVCMVPPWGPHLKIRGADAIVQKYLSLTRIKKVGQTAIGFVYLLERRILEHKKAMWTSHRCIKCKRRSEVVVCLWKGVWASMMNTRKASVGLMCQYAFIPVLCILTSASLSLYLLLVGTLVEYLSIDA</sequence>
<feature type="compositionally biased region" description="Polar residues" evidence="6">
    <location>
        <begin position="49"/>
        <end position="80"/>
    </location>
</feature>
<keyword evidence="11" id="KW-1185">Reference proteome</keyword>
<reference evidence="10 11" key="1">
    <citation type="submission" date="2019-10" db="EMBL/GenBank/DDBJ databases">
        <authorList>
            <person name="Palmer J.M."/>
        </authorList>
    </citation>
    <scope>NUCLEOTIDE SEQUENCE [LARGE SCALE GENOMIC DNA]</scope>
    <source>
        <strain evidence="10 11">TWF696</strain>
    </source>
</reference>
<evidence type="ECO:0000259" key="8">
    <source>
        <dbReference type="Pfam" id="PF06738"/>
    </source>
</evidence>
<feature type="domain" description="Threonine/serine exporter-like N-terminal" evidence="8">
    <location>
        <begin position="271"/>
        <end position="512"/>
    </location>
</feature>
<evidence type="ECO:0000256" key="6">
    <source>
        <dbReference type="SAM" id="MobiDB-lite"/>
    </source>
</evidence>
<dbReference type="GO" id="GO:0016020">
    <property type="term" value="C:membrane"/>
    <property type="evidence" value="ECO:0007669"/>
    <property type="project" value="UniProtKB-SubCell"/>
</dbReference>
<dbReference type="InterPro" id="IPR024528">
    <property type="entry name" value="ThrE_2"/>
</dbReference>
<comment type="caution">
    <text evidence="10">The sequence shown here is derived from an EMBL/GenBank/DDBJ whole genome shotgun (WGS) entry which is preliminary data.</text>
</comment>
<dbReference type="Pfam" id="PF06738">
    <property type="entry name" value="ThrE"/>
    <property type="match status" value="1"/>
</dbReference>
<feature type="transmembrane region" description="Helical" evidence="7">
    <location>
        <begin position="557"/>
        <end position="574"/>
    </location>
</feature>
<comment type="similarity">
    <text evidence="5">Belongs to the ThrE exporter (TC 2.A.79) family.</text>
</comment>
<feature type="compositionally biased region" description="Polar residues" evidence="6">
    <location>
        <begin position="1"/>
        <end position="15"/>
    </location>
</feature>
<dbReference type="AlphaFoldDB" id="A0AAV9TYF7"/>
<feature type="transmembrane region" description="Helical" evidence="7">
    <location>
        <begin position="458"/>
        <end position="480"/>
    </location>
</feature>
<protein>
    <submittedName>
        <fullName evidence="10">Uncharacterized protein</fullName>
    </submittedName>
</protein>
<dbReference type="Pfam" id="PF12821">
    <property type="entry name" value="ThrE_2"/>
    <property type="match status" value="1"/>
</dbReference>
<proteinExistence type="inferred from homology"/>
<keyword evidence="2 7" id="KW-0812">Transmembrane</keyword>
<name>A0AAV9TYF7_9PEZI</name>
<feature type="transmembrane region" description="Helical" evidence="7">
    <location>
        <begin position="533"/>
        <end position="550"/>
    </location>
</feature>
<feature type="region of interest" description="Disordered" evidence="6">
    <location>
        <begin position="168"/>
        <end position="191"/>
    </location>
</feature>
<dbReference type="GO" id="GO:0022857">
    <property type="term" value="F:transmembrane transporter activity"/>
    <property type="evidence" value="ECO:0007669"/>
    <property type="project" value="InterPro"/>
</dbReference>
<dbReference type="InterPro" id="IPR051361">
    <property type="entry name" value="ThrE/Ser_Exporter"/>
</dbReference>
<evidence type="ECO:0000256" key="2">
    <source>
        <dbReference type="ARBA" id="ARBA00022692"/>
    </source>
</evidence>
<dbReference type="Proteomes" id="UP001375240">
    <property type="component" value="Unassembled WGS sequence"/>
</dbReference>
<feature type="transmembrane region" description="Helical" evidence="7">
    <location>
        <begin position="782"/>
        <end position="802"/>
    </location>
</feature>